<accession>A0A919V982</accession>
<evidence type="ECO:0000313" key="3">
    <source>
        <dbReference type="EMBL" id="GII95178.1"/>
    </source>
</evidence>
<reference evidence="3" key="1">
    <citation type="submission" date="2021-01" db="EMBL/GenBank/DDBJ databases">
        <title>Whole genome shotgun sequence of Sinosporangium siamense NBRC 109515.</title>
        <authorList>
            <person name="Komaki H."/>
            <person name="Tamura T."/>
        </authorList>
    </citation>
    <scope>NUCLEOTIDE SEQUENCE</scope>
    <source>
        <strain evidence="3">NBRC 109515</strain>
    </source>
</reference>
<dbReference type="Pfam" id="PF00296">
    <property type="entry name" value="Bac_luciferase"/>
    <property type="match status" value="1"/>
</dbReference>
<dbReference type="InterPro" id="IPR050564">
    <property type="entry name" value="F420-G6PD/mer"/>
</dbReference>
<name>A0A919V982_9ACTN</name>
<evidence type="ECO:0000259" key="2">
    <source>
        <dbReference type="Pfam" id="PF00296"/>
    </source>
</evidence>
<dbReference type="InterPro" id="IPR011251">
    <property type="entry name" value="Luciferase-like_dom"/>
</dbReference>
<sequence length="319" mass="33305">MRLAFSISGHRHAGSAVQVARKAEDAGYDTVWVTEDYCERGAFALAGAIAAATSRIRVGIGVVNPWTRHPALIAMEFAALEEISGGRGVLGLGASNARWMTEQLGIPFERPVTRLAEAVDIVRAMLTGERVEFAGEGFRVDAGLSFVPPRAAPPIVLGVKGPRALDVAASRADGVLLSILSSAPYIAAVRRRLGAAMELSAYVGLSVEGGGVSRSAARGRLRPMVATYLGVHGDHEITRTAGLSADLCLAFREGWRSGKPRVDLVDDDLLDLFTASGTAAEAAGSLGRLAAAGLDVAVVRDDPEIDVDALLGAAARLMP</sequence>
<keyword evidence="4" id="KW-1185">Reference proteome</keyword>
<protein>
    <recommendedName>
        <fullName evidence="2">Luciferase-like domain-containing protein</fullName>
    </recommendedName>
</protein>
<dbReference type="SUPFAM" id="SSF51679">
    <property type="entry name" value="Bacterial luciferase-like"/>
    <property type="match status" value="1"/>
</dbReference>
<dbReference type="PANTHER" id="PTHR43244:SF1">
    <property type="entry name" value="5,10-METHYLENETETRAHYDROMETHANOPTERIN REDUCTASE"/>
    <property type="match status" value="1"/>
</dbReference>
<feature type="domain" description="Luciferase-like" evidence="2">
    <location>
        <begin position="12"/>
        <end position="295"/>
    </location>
</feature>
<dbReference type="InterPro" id="IPR036661">
    <property type="entry name" value="Luciferase-like_sf"/>
</dbReference>
<keyword evidence="1" id="KW-0560">Oxidoreductase</keyword>
<dbReference type="GO" id="GO:0016705">
    <property type="term" value="F:oxidoreductase activity, acting on paired donors, with incorporation or reduction of molecular oxygen"/>
    <property type="evidence" value="ECO:0007669"/>
    <property type="project" value="InterPro"/>
</dbReference>
<dbReference type="Gene3D" id="3.20.20.30">
    <property type="entry name" value="Luciferase-like domain"/>
    <property type="match status" value="1"/>
</dbReference>
<comment type="caution">
    <text evidence="3">The sequence shown here is derived from an EMBL/GenBank/DDBJ whole genome shotgun (WGS) entry which is preliminary data.</text>
</comment>
<dbReference type="PANTHER" id="PTHR43244">
    <property type="match status" value="1"/>
</dbReference>
<dbReference type="CDD" id="cd01097">
    <property type="entry name" value="Tetrahydromethanopterin_reductase"/>
    <property type="match status" value="1"/>
</dbReference>
<evidence type="ECO:0000256" key="1">
    <source>
        <dbReference type="ARBA" id="ARBA00023002"/>
    </source>
</evidence>
<proteinExistence type="predicted"/>
<organism evidence="3 4">
    <name type="scientific">Sinosporangium siamense</name>
    <dbReference type="NCBI Taxonomy" id="1367973"/>
    <lineage>
        <taxon>Bacteria</taxon>
        <taxon>Bacillati</taxon>
        <taxon>Actinomycetota</taxon>
        <taxon>Actinomycetes</taxon>
        <taxon>Streptosporangiales</taxon>
        <taxon>Streptosporangiaceae</taxon>
        <taxon>Sinosporangium</taxon>
    </lineage>
</organism>
<dbReference type="EMBL" id="BOOW01000034">
    <property type="protein sequence ID" value="GII95178.1"/>
    <property type="molecule type" value="Genomic_DNA"/>
</dbReference>
<gene>
    <name evidence="3" type="ORF">Ssi02_54090</name>
</gene>
<dbReference type="Proteomes" id="UP000606172">
    <property type="component" value="Unassembled WGS sequence"/>
</dbReference>
<dbReference type="AlphaFoldDB" id="A0A919V982"/>
<evidence type="ECO:0000313" key="4">
    <source>
        <dbReference type="Proteomes" id="UP000606172"/>
    </source>
</evidence>
<dbReference type="RefSeq" id="WP_204030261.1">
    <property type="nucleotide sequence ID" value="NZ_BOOW01000034.1"/>
</dbReference>